<name>A0ABR7MQ41_9BACT</name>
<dbReference type="PANTHER" id="PTHR48104:SF30">
    <property type="entry name" value="METACASPASE-1"/>
    <property type="match status" value="1"/>
</dbReference>
<dbReference type="InterPro" id="IPR011600">
    <property type="entry name" value="Pept_C14_caspase"/>
</dbReference>
<dbReference type="InterPro" id="IPR056884">
    <property type="entry name" value="NPHP3-like_N"/>
</dbReference>
<keyword evidence="1" id="KW-0677">Repeat</keyword>
<evidence type="ECO:0000256" key="1">
    <source>
        <dbReference type="ARBA" id="ARBA00022737"/>
    </source>
</evidence>
<dbReference type="SUPFAM" id="SSF52540">
    <property type="entry name" value="P-loop containing nucleoside triphosphate hydrolases"/>
    <property type="match status" value="1"/>
</dbReference>
<evidence type="ECO:0000313" key="5">
    <source>
        <dbReference type="Proteomes" id="UP000622017"/>
    </source>
</evidence>
<keyword evidence="5" id="KW-1185">Reference proteome</keyword>
<feature type="domain" description="Peptidase C14 caspase" evidence="2">
    <location>
        <begin position="7"/>
        <end position="203"/>
    </location>
</feature>
<organism evidence="4 5">
    <name type="scientific">Hymenobacter citatus</name>
    <dbReference type="NCBI Taxonomy" id="2763506"/>
    <lineage>
        <taxon>Bacteria</taxon>
        <taxon>Pseudomonadati</taxon>
        <taxon>Bacteroidota</taxon>
        <taxon>Cytophagia</taxon>
        <taxon>Cytophagales</taxon>
        <taxon>Hymenobacteraceae</taxon>
        <taxon>Hymenobacter</taxon>
    </lineage>
</organism>
<dbReference type="InterPro" id="IPR029030">
    <property type="entry name" value="Caspase-like_dom_sf"/>
</dbReference>
<accession>A0ABR7MQ41</accession>
<sequence length="1024" mass="119207">MANKLFLMGIDKYNYHPVLNNCVKDIIDFKEILLEKYDFDEEDVFELYNEKCTNINIQNHIQQYSKLLKPDDSLIIYYSGHGYVIDDPYRGFWVPVDGNTDYTSWIANETLIALLDNINCKHIVLISDSCFSATILATDPTKAIGQYAERSSRWGLASAFDQSFDSPNGINSQFAEAIIHVLNASAKNIRISELIEKVKFEFNHNPLQAPQGGPLRLKAHKGGEYIFTIKQNLDTRDFKGYNNFLKILKLYKRNSVFNEVKIFEDRTKKIGFKLFMEIDEVVKSKTYYLYLYEGIYQSQTYNYLKQRHSDIFSDKNLIIFLPKEKDQTNLLIRKTNVQRKFKSINTFYIDEFIRKQCTPKVNQDDSGKYLNISNFIIPSFNGLHYKEEVNHFIDTWFKKDSEPILVVKGTGGVGKTTFAQFIADNAIAENPDISIIFIDSLQIKDILLKSRMHHDQIRVYDFYAASFDYNGLSQDKLNEEIFNLNIDAGNIMLIIDGLDEVISKIPNFAVEGFIKSIDEASNELGGGKVIITCRSYFWDKAEYPKREFMTVELQPFNKEQMVSFFQKSFNAPAKEQKALKLAEQFKYPENDDDYIFHPYVLDIIRSIVDSSQETIDVDLSSFGSNTLNPNIKNDYIIYRICDRERKRVGQILVDDQVKLFIHLAIERRGLVLIKNFKNEIEDALGRKIDLTTVEAFKSHPFLKCHGSYISFKYDFFADLFKSIYIAKFFNFESYQTNHNDFFIEMISENCWLGSAINNDIVNRIVSWNENDLLLISDTINQINKNTTIKEEKRRKIIANIFNLCIEINHKFFNNNVFNNTKLLKDIFETSNGIIENLSIINVNADQNIRFSFESLTFNEAYIDNLSTFWDCNFDSKTQFNKCHLLNLKLNRKVSSIDETNFIDCVYDHELDNAFKIIQASNVSKSEQAKIFLSDFFHLFFSNGRLGRQYEDKVIKPRFTGIDKFNFGYKKTIRILKSNNVLKITTEMSKQKFEIEDNFKEAVVKFIKDGTISEQMKILIVGFSE</sequence>
<proteinExistence type="predicted"/>
<gene>
    <name evidence="4" type="ORF">H8B15_19895</name>
</gene>
<dbReference type="Gene3D" id="3.40.50.300">
    <property type="entry name" value="P-loop containing nucleotide triphosphate hydrolases"/>
    <property type="match status" value="1"/>
</dbReference>
<dbReference type="RefSeq" id="WP_187321409.1">
    <property type="nucleotide sequence ID" value="NZ_JACSCY010000025.1"/>
</dbReference>
<reference evidence="4 5" key="1">
    <citation type="submission" date="2020-08" db="EMBL/GenBank/DDBJ databases">
        <title>Hymenobacter sp.</title>
        <authorList>
            <person name="Kim M.K."/>
        </authorList>
    </citation>
    <scope>NUCLEOTIDE SEQUENCE [LARGE SCALE GENOMIC DNA]</scope>
    <source>
        <strain evidence="4 5">BT507</strain>
    </source>
</reference>
<evidence type="ECO:0000259" key="3">
    <source>
        <dbReference type="Pfam" id="PF24883"/>
    </source>
</evidence>
<dbReference type="Pfam" id="PF00656">
    <property type="entry name" value="Peptidase_C14"/>
    <property type="match status" value="1"/>
</dbReference>
<evidence type="ECO:0000313" key="4">
    <source>
        <dbReference type="EMBL" id="MBC6613194.1"/>
    </source>
</evidence>
<dbReference type="PANTHER" id="PTHR48104">
    <property type="entry name" value="METACASPASE-4"/>
    <property type="match status" value="1"/>
</dbReference>
<dbReference type="InterPro" id="IPR027417">
    <property type="entry name" value="P-loop_NTPase"/>
</dbReference>
<dbReference type="Proteomes" id="UP000622017">
    <property type="component" value="Unassembled WGS sequence"/>
</dbReference>
<dbReference type="Pfam" id="PF24883">
    <property type="entry name" value="NPHP3_N"/>
    <property type="match status" value="1"/>
</dbReference>
<dbReference type="InterPro" id="IPR050452">
    <property type="entry name" value="Metacaspase"/>
</dbReference>
<dbReference type="SUPFAM" id="SSF52129">
    <property type="entry name" value="Caspase-like"/>
    <property type="match status" value="1"/>
</dbReference>
<feature type="domain" description="Nephrocystin 3-like N-terminal" evidence="3">
    <location>
        <begin position="394"/>
        <end position="534"/>
    </location>
</feature>
<protein>
    <submittedName>
        <fullName evidence="4">Caspase family protein</fullName>
    </submittedName>
</protein>
<evidence type="ECO:0000259" key="2">
    <source>
        <dbReference type="Pfam" id="PF00656"/>
    </source>
</evidence>
<comment type="caution">
    <text evidence="4">The sequence shown here is derived from an EMBL/GenBank/DDBJ whole genome shotgun (WGS) entry which is preliminary data.</text>
</comment>
<dbReference type="EMBL" id="JACSCY010000025">
    <property type="protein sequence ID" value="MBC6613194.1"/>
    <property type="molecule type" value="Genomic_DNA"/>
</dbReference>
<dbReference type="Gene3D" id="3.40.50.1460">
    <property type="match status" value="1"/>
</dbReference>